<reference evidence="1" key="1">
    <citation type="submission" date="2016-10" db="EMBL/GenBank/DDBJ databases">
        <title>Sequence of Gallionella enrichment culture.</title>
        <authorList>
            <person name="Poehlein A."/>
            <person name="Muehling M."/>
            <person name="Daniel R."/>
        </authorList>
    </citation>
    <scope>NUCLEOTIDE SEQUENCE</scope>
</reference>
<dbReference type="EMBL" id="MLJW01000124">
    <property type="protein sequence ID" value="OIQ98054.1"/>
    <property type="molecule type" value="Genomic_DNA"/>
</dbReference>
<organism evidence="1">
    <name type="scientific">mine drainage metagenome</name>
    <dbReference type="NCBI Taxonomy" id="410659"/>
    <lineage>
        <taxon>unclassified sequences</taxon>
        <taxon>metagenomes</taxon>
        <taxon>ecological metagenomes</taxon>
    </lineage>
</organism>
<gene>
    <name evidence="1" type="ORF">GALL_199750</name>
</gene>
<sequence length="303" mass="32770">MSRIRLFLIVLISAGAGALASALYFRGLATRGGSAAASTSKLDRSEAPSASGLAAAPAVVAAKTAPSPEAALAARPKFKRLTWEERDAIMKRFAAEHPGYRAAERAMRLHWLRLQYGDLSKVLGVDRGTADKLLTLLDERNQTRRDVFEVMLEHGVKPRGTEYATVLHEQQGEVDAQIKQLLSPDQYTMLQLAPGIQQSQQILQSALSSDSTGAGQALTPDQTSKLAVEMATTKAYVTWGTKPVAVTGPDAFLTQAQLATLSSASAYLTPDQLASLRNTWATLQAHTYYTHQLTKAFMAAERQ</sequence>
<name>A0A1J5RPX6_9ZZZZ</name>
<evidence type="ECO:0000313" key="1">
    <source>
        <dbReference type="EMBL" id="OIQ98054.1"/>
    </source>
</evidence>
<protein>
    <submittedName>
        <fullName evidence="1">Uncharacterized protein</fullName>
    </submittedName>
</protein>
<comment type="caution">
    <text evidence="1">The sequence shown here is derived from an EMBL/GenBank/DDBJ whole genome shotgun (WGS) entry which is preliminary data.</text>
</comment>
<accession>A0A1J5RPX6</accession>
<dbReference type="AlphaFoldDB" id="A0A1J5RPX6"/>
<proteinExistence type="predicted"/>